<evidence type="ECO:0000256" key="4">
    <source>
        <dbReference type="ARBA" id="ARBA00022723"/>
    </source>
</evidence>
<dbReference type="InterPro" id="IPR006483">
    <property type="entry name" value="CRISPR-assoc_Cas3_HD"/>
</dbReference>
<evidence type="ECO:0000256" key="5">
    <source>
        <dbReference type="ARBA" id="ARBA00022741"/>
    </source>
</evidence>
<dbReference type="InterPro" id="IPR014001">
    <property type="entry name" value="Helicase_ATP-bd"/>
</dbReference>
<dbReference type="InterPro" id="IPR050547">
    <property type="entry name" value="DEAD_box_RNA_helicases"/>
</dbReference>
<name>A0ABW3DIR0_9ACTN</name>
<dbReference type="InterPro" id="IPR011545">
    <property type="entry name" value="DEAD/DEAH_box_helicase_dom"/>
</dbReference>
<dbReference type="Pfam" id="PF22590">
    <property type="entry name" value="Cas3-like_C_2"/>
    <property type="match status" value="1"/>
</dbReference>
<feature type="domain" description="HD Cas3-type" evidence="11">
    <location>
        <begin position="15"/>
        <end position="221"/>
    </location>
</feature>
<gene>
    <name evidence="12" type="primary">cas3</name>
    <name evidence="12" type="ORF">ACFQ08_01610</name>
</gene>
<evidence type="ECO:0000256" key="8">
    <source>
        <dbReference type="ARBA" id="ARBA00022840"/>
    </source>
</evidence>
<dbReference type="EMBL" id="JBHTHX010000020">
    <property type="protein sequence ID" value="MFD0883261.1"/>
    <property type="molecule type" value="Genomic_DNA"/>
</dbReference>
<keyword evidence="8" id="KW-0067">ATP-binding</keyword>
<dbReference type="Proteomes" id="UP001597024">
    <property type="component" value="Unassembled WGS sequence"/>
</dbReference>
<dbReference type="InterPro" id="IPR001650">
    <property type="entry name" value="Helicase_C-like"/>
</dbReference>
<comment type="caution">
    <text evidence="12">The sequence shown here is derived from an EMBL/GenBank/DDBJ whole genome shotgun (WGS) entry which is preliminary data.</text>
</comment>
<evidence type="ECO:0000256" key="6">
    <source>
        <dbReference type="ARBA" id="ARBA00022801"/>
    </source>
</evidence>
<keyword evidence="9" id="KW-0051">Antiviral defense</keyword>
<dbReference type="CDD" id="cd17930">
    <property type="entry name" value="DEXHc_cas3"/>
    <property type="match status" value="1"/>
</dbReference>
<dbReference type="CDD" id="cd09641">
    <property type="entry name" value="Cas3''_I"/>
    <property type="match status" value="1"/>
</dbReference>
<evidence type="ECO:0000256" key="9">
    <source>
        <dbReference type="ARBA" id="ARBA00023118"/>
    </source>
</evidence>
<evidence type="ECO:0000313" key="13">
    <source>
        <dbReference type="Proteomes" id="UP001597024"/>
    </source>
</evidence>
<dbReference type="PROSITE" id="PS51643">
    <property type="entry name" value="HD_CAS3"/>
    <property type="match status" value="1"/>
</dbReference>
<dbReference type="SMART" id="SM00490">
    <property type="entry name" value="HELICc"/>
    <property type="match status" value="1"/>
</dbReference>
<dbReference type="Pfam" id="PF00270">
    <property type="entry name" value="DEAD"/>
    <property type="match status" value="1"/>
</dbReference>
<evidence type="ECO:0000256" key="7">
    <source>
        <dbReference type="ARBA" id="ARBA00022806"/>
    </source>
</evidence>
<dbReference type="SMART" id="SM00487">
    <property type="entry name" value="DEXDc"/>
    <property type="match status" value="1"/>
</dbReference>
<evidence type="ECO:0000259" key="10">
    <source>
        <dbReference type="PROSITE" id="PS51192"/>
    </source>
</evidence>
<dbReference type="NCBIfam" id="TIGR01587">
    <property type="entry name" value="cas3_core"/>
    <property type="match status" value="1"/>
</dbReference>
<dbReference type="PROSITE" id="PS51192">
    <property type="entry name" value="HELICASE_ATP_BIND_1"/>
    <property type="match status" value="1"/>
</dbReference>
<feature type="domain" description="Helicase ATP-binding" evidence="10">
    <location>
        <begin position="285"/>
        <end position="487"/>
    </location>
</feature>
<accession>A0ABW3DIR0</accession>
<dbReference type="PANTHER" id="PTHR47963">
    <property type="entry name" value="DEAD-BOX ATP-DEPENDENT RNA HELICASE 47, MITOCHONDRIAL"/>
    <property type="match status" value="1"/>
</dbReference>
<dbReference type="SUPFAM" id="SSF52540">
    <property type="entry name" value="P-loop containing nucleoside triphosphate hydrolases"/>
    <property type="match status" value="1"/>
</dbReference>
<dbReference type="Gene3D" id="3.40.50.300">
    <property type="entry name" value="P-loop containing nucleotide triphosphate hydrolases"/>
    <property type="match status" value="2"/>
</dbReference>
<dbReference type="InterPro" id="IPR038257">
    <property type="entry name" value="CRISPR-assoc_Cas3_HD_sf"/>
</dbReference>
<keyword evidence="4" id="KW-0479">Metal-binding</keyword>
<protein>
    <submittedName>
        <fullName evidence="12">CRISPR-associated helicase Cas3</fullName>
    </submittedName>
</protein>
<proteinExistence type="inferred from homology"/>
<keyword evidence="7" id="KW-0347">Helicase</keyword>
<dbReference type="PANTHER" id="PTHR47963:SF9">
    <property type="entry name" value="CRISPR-ASSOCIATED ENDONUCLEASE_HELICASE CAS3"/>
    <property type="match status" value="1"/>
</dbReference>
<keyword evidence="3" id="KW-0540">Nuclease</keyword>
<dbReference type="InterPro" id="IPR027417">
    <property type="entry name" value="P-loop_NTPase"/>
</dbReference>
<organism evidence="12 13">
    <name type="scientific">Streptosporangium algeriense</name>
    <dbReference type="NCBI Taxonomy" id="1682748"/>
    <lineage>
        <taxon>Bacteria</taxon>
        <taxon>Bacillati</taxon>
        <taxon>Actinomycetota</taxon>
        <taxon>Actinomycetes</taxon>
        <taxon>Streptosporangiales</taxon>
        <taxon>Streptosporangiaceae</taxon>
        <taxon>Streptosporangium</taxon>
    </lineage>
</organism>
<dbReference type="InterPro" id="IPR006474">
    <property type="entry name" value="Helicase_Cas3_CRISPR-ass_core"/>
</dbReference>
<dbReference type="InterPro" id="IPR054712">
    <property type="entry name" value="Cas3-like_dom"/>
</dbReference>
<evidence type="ECO:0000256" key="1">
    <source>
        <dbReference type="ARBA" id="ARBA00006847"/>
    </source>
</evidence>
<evidence type="ECO:0000256" key="3">
    <source>
        <dbReference type="ARBA" id="ARBA00022722"/>
    </source>
</evidence>
<comment type="similarity">
    <text evidence="1">In the N-terminal section; belongs to the CRISPR-associated nuclease Cas3-HD family.</text>
</comment>
<dbReference type="Pfam" id="PF18019">
    <property type="entry name" value="Cas3_HD"/>
    <property type="match status" value="1"/>
</dbReference>
<keyword evidence="5" id="KW-0547">Nucleotide-binding</keyword>
<reference evidence="13" key="1">
    <citation type="journal article" date="2019" name="Int. J. Syst. Evol. Microbiol.">
        <title>The Global Catalogue of Microorganisms (GCM) 10K type strain sequencing project: providing services to taxonomists for standard genome sequencing and annotation.</title>
        <authorList>
            <consortium name="The Broad Institute Genomics Platform"/>
            <consortium name="The Broad Institute Genome Sequencing Center for Infectious Disease"/>
            <person name="Wu L."/>
            <person name="Ma J."/>
        </authorList>
    </citation>
    <scope>NUCLEOTIDE SEQUENCE [LARGE SCALE GENOMIC DNA]</scope>
    <source>
        <strain evidence="13">CCUG 62974</strain>
    </source>
</reference>
<evidence type="ECO:0000313" key="12">
    <source>
        <dbReference type="EMBL" id="MFD0883261.1"/>
    </source>
</evidence>
<keyword evidence="13" id="KW-1185">Reference proteome</keyword>
<comment type="similarity">
    <text evidence="2">In the central section; belongs to the CRISPR-associated helicase Cas3 family.</text>
</comment>
<evidence type="ECO:0000256" key="2">
    <source>
        <dbReference type="ARBA" id="ARBA00009046"/>
    </source>
</evidence>
<dbReference type="Gene3D" id="1.10.3210.30">
    <property type="match status" value="1"/>
</dbReference>
<keyword evidence="6" id="KW-0378">Hydrolase</keyword>
<dbReference type="NCBIfam" id="TIGR01596">
    <property type="entry name" value="cas3_HD"/>
    <property type="match status" value="1"/>
</dbReference>
<evidence type="ECO:0000259" key="11">
    <source>
        <dbReference type="PROSITE" id="PS51643"/>
    </source>
</evidence>
<sequence length="786" mass="85246">MSAIPTSLAPWAKAAKGGHHPLICHALDTAAVAERLIEPLIGPRCRSELRAAFEPIGEPDAWIALLCSLHDLGKFSPTFQGLNVELALARFDESTAADLKAVRKQSGLGGRVDTPHGLVTAMHMKDLLLRWDASMDTAETIAVALGGHHGYFPDGAALRQARREINNHGGQTWEGWRDAFVREVAAARGLPDPEGLPWWNVHMSAAAAVGLAALTTVSDWIASDTRGFAYADPSDPVTYAEEADRQAAAAVEALELRPWSPPASFAALFPKKSPRPVQAVVERLTADRHEPSLVIVEAPTGEGKSKAALQATAALIGDLDLTGAYVAMPTQATSNQMHRELEELLENLGDDRTKARLIHSNAGEYLAELNLAPTDVGRDDPDDSDVQAQEWFTRKKSLLIPLGVGTVDQALKAAIRSGHFFVRLTALAGKVVVIDEVHAYDVYMSTLLDRLLAWLGRLGTSVVMLSATLPSERRSELVSAWQSGLLRCLPKETPRLEPFTGYPRVTLAGTGKPVVEAAGLSELNAGRKLRLTHVGDDDVVGWALDQVADGGCVAVMHNLVRRAVATHTALEERIAKLPPEERPRLIAINGQLPVGARHAIETELKAAVGKDGKRPPRMIVVSTSVLEQGLDLDFDAMLTDLAPVDNLIQRAGRVHRFSTDPSRGEAVLAITGVDDTDEGPRFPRYLNTVYAPMTLMRTWALLRERTTLDLSAEVSTLVDAVYGPAEAIVCPTGWEGSWQVAAEKLAAQRRKSEHDARLMYLPHPITVTHLGELTTRGKSTRQTRKR</sequence>